<organism evidence="6 7">
    <name type="scientific">Megaselia scalaris</name>
    <name type="common">Humpbacked fly</name>
    <name type="synonym">Phora scalaris</name>
    <dbReference type="NCBI Taxonomy" id="36166"/>
    <lineage>
        <taxon>Eukaryota</taxon>
        <taxon>Metazoa</taxon>
        <taxon>Ecdysozoa</taxon>
        <taxon>Arthropoda</taxon>
        <taxon>Hexapoda</taxon>
        <taxon>Insecta</taxon>
        <taxon>Pterygota</taxon>
        <taxon>Neoptera</taxon>
        <taxon>Endopterygota</taxon>
        <taxon>Diptera</taxon>
        <taxon>Brachycera</taxon>
        <taxon>Muscomorpha</taxon>
        <taxon>Platypezoidea</taxon>
        <taxon>Phoridae</taxon>
        <taxon>Megaseliini</taxon>
        <taxon>Megaselia</taxon>
    </lineage>
</organism>
<dbReference type="GO" id="GO:0006338">
    <property type="term" value="P:chromatin remodeling"/>
    <property type="evidence" value="ECO:0007669"/>
    <property type="project" value="TreeGrafter"/>
</dbReference>
<dbReference type="EMBL" id="CAQQ02031778">
    <property type="status" value="NOT_ANNOTATED_CDS"/>
    <property type="molecule type" value="Genomic_DNA"/>
</dbReference>
<dbReference type="Proteomes" id="UP000015102">
    <property type="component" value="Unassembled WGS sequence"/>
</dbReference>
<dbReference type="PANTHER" id="PTHR22747:SF18">
    <property type="entry name" value="GEO09167P1-RELATED"/>
    <property type="match status" value="1"/>
</dbReference>
<reference evidence="6" key="2">
    <citation type="submission" date="2015-06" db="UniProtKB">
        <authorList>
            <consortium name="EnsemblMetazoa"/>
        </authorList>
    </citation>
    <scope>IDENTIFICATION</scope>
</reference>
<dbReference type="GO" id="GO:0042393">
    <property type="term" value="F:histone binding"/>
    <property type="evidence" value="ECO:0007669"/>
    <property type="project" value="TreeGrafter"/>
</dbReference>
<dbReference type="GO" id="GO:0005737">
    <property type="term" value="C:cytoplasm"/>
    <property type="evidence" value="ECO:0007669"/>
    <property type="project" value="TreeGrafter"/>
</dbReference>
<dbReference type="InterPro" id="IPR004301">
    <property type="entry name" value="Nucleoplasmin"/>
</dbReference>
<dbReference type="GO" id="GO:0003682">
    <property type="term" value="F:chromatin binding"/>
    <property type="evidence" value="ECO:0007669"/>
    <property type="project" value="TreeGrafter"/>
</dbReference>
<proteinExistence type="inferred from homology"/>
<evidence type="ECO:0000256" key="4">
    <source>
        <dbReference type="SAM" id="MobiDB-lite"/>
    </source>
</evidence>
<dbReference type="STRING" id="36166.T1GJ60"/>
<dbReference type="Pfam" id="PF03066">
    <property type="entry name" value="Nucleoplasmin"/>
    <property type="match status" value="1"/>
</dbReference>
<reference evidence="7" key="1">
    <citation type="submission" date="2013-02" db="EMBL/GenBank/DDBJ databases">
        <authorList>
            <person name="Hughes D."/>
        </authorList>
    </citation>
    <scope>NUCLEOTIDE SEQUENCE</scope>
    <source>
        <strain>Durham</strain>
        <strain evidence="7">NC isolate 2 -- Noor lab</strain>
    </source>
</reference>
<evidence type="ECO:0000256" key="3">
    <source>
        <dbReference type="ARBA" id="ARBA00023242"/>
    </source>
</evidence>
<evidence type="ECO:0000259" key="5">
    <source>
        <dbReference type="Pfam" id="PF03066"/>
    </source>
</evidence>
<evidence type="ECO:0000256" key="2">
    <source>
        <dbReference type="ARBA" id="ARBA00010744"/>
    </source>
</evidence>
<dbReference type="PANTHER" id="PTHR22747">
    <property type="entry name" value="NUCLEOPLASMIN"/>
    <property type="match status" value="1"/>
</dbReference>
<comment type="subcellular location">
    <subcellularLocation>
        <location evidence="1">Nucleus</location>
    </subcellularLocation>
</comment>
<evidence type="ECO:0000313" key="6">
    <source>
        <dbReference type="EnsemblMetazoa" id="MESCA003503-PA"/>
    </source>
</evidence>
<dbReference type="OMA" id="FNDGEIY"/>
<dbReference type="GO" id="GO:0005730">
    <property type="term" value="C:nucleolus"/>
    <property type="evidence" value="ECO:0007669"/>
    <property type="project" value="TreeGrafter"/>
</dbReference>
<dbReference type="AlphaFoldDB" id="T1GJ60"/>
<dbReference type="GO" id="GO:0005654">
    <property type="term" value="C:nucleoplasm"/>
    <property type="evidence" value="ECO:0007669"/>
    <property type="project" value="TreeGrafter"/>
</dbReference>
<dbReference type="SUPFAM" id="SSF69203">
    <property type="entry name" value="Nucleoplasmin-like core domain"/>
    <property type="match status" value="1"/>
</dbReference>
<name>T1GJ60_MEGSC</name>
<feature type="compositionally biased region" description="Acidic residues" evidence="4">
    <location>
        <begin position="116"/>
        <end position="129"/>
    </location>
</feature>
<feature type="region of interest" description="Disordered" evidence="4">
    <location>
        <begin position="116"/>
        <end position="141"/>
    </location>
</feature>
<dbReference type="GO" id="GO:0003723">
    <property type="term" value="F:RNA binding"/>
    <property type="evidence" value="ECO:0007669"/>
    <property type="project" value="TreeGrafter"/>
</dbReference>
<evidence type="ECO:0000256" key="1">
    <source>
        <dbReference type="ARBA" id="ARBA00004123"/>
    </source>
</evidence>
<dbReference type="InterPro" id="IPR036824">
    <property type="entry name" value="Nucleoplasmin_core_dom_sf"/>
</dbReference>
<dbReference type="Gene3D" id="2.60.120.340">
    <property type="entry name" value="Nucleoplasmin core domain"/>
    <property type="match status" value="1"/>
</dbReference>
<comment type="similarity">
    <text evidence="2">Belongs to the nucleoplasmin family.</text>
</comment>
<keyword evidence="3" id="KW-0539">Nucleus</keyword>
<sequence length="141" mass="15917">MEMETFYGVTLSEKDPLAQFDVAESEFENNQKLIIKQIVLGYEAANGEFNVVQAETKSEDKDIKIPIAVLKAGETRTLTPNLEFPHSSVTFKLITGKGPVHIHGQHIISETDMEEVYYEEEEEGDDDEVQTNGKNIKRKAK</sequence>
<feature type="domain" description="Nucleoplasmin core" evidence="5">
    <location>
        <begin position="6"/>
        <end position="108"/>
    </location>
</feature>
<dbReference type="EnsemblMetazoa" id="MESCA003503-RA">
    <property type="protein sequence ID" value="MESCA003503-PA"/>
    <property type="gene ID" value="MESCA003503"/>
</dbReference>
<protein>
    <recommendedName>
        <fullName evidence="5">Nucleoplasmin core domain-containing protein</fullName>
    </recommendedName>
</protein>
<dbReference type="HOGENOM" id="CLU_097031_1_0_1"/>
<dbReference type="InterPro" id="IPR024057">
    <property type="entry name" value="Nucleoplasmin_core_dom"/>
</dbReference>
<keyword evidence="7" id="KW-1185">Reference proteome</keyword>
<accession>T1GJ60</accession>
<evidence type="ECO:0000313" key="7">
    <source>
        <dbReference type="Proteomes" id="UP000015102"/>
    </source>
</evidence>